<proteinExistence type="predicted"/>
<dbReference type="Proteomes" id="UP000515663">
    <property type="component" value="Chromosome"/>
</dbReference>
<dbReference type="EMBL" id="CP059491">
    <property type="protein sequence ID" value="QMT00267.1"/>
    <property type="molecule type" value="Genomic_DNA"/>
</dbReference>
<evidence type="ECO:0000313" key="2">
    <source>
        <dbReference type="Proteomes" id="UP000515663"/>
    </source>
</evidence>
<evidence type="ECO:0000313" key="1">
    <source>
        <dbReference type="EMBL" id="QMT00267.1"/>
    </source>
</evidence>
<accession>A0A7D7R0J6</accession>
<dbReference type="RefSeq" id="WP_219849464.1">
    <property type="nucleotide sequence ID" value="NZ_CP059491.1"/>
</dbReference>
<dbReference type="KEGG" id="gji:H1R19_15205"/>
<dbReference type="AlphaFoldDB" id="A0A7D7R0J6"/>
<reference evidence="2" key="1">
    <citation type="submission" date="2020-07" db="EMBL/GenBank/DDBJ databases">
        <title>novel species isolated from the respiratory tract of Marmot.</title>
        <authorList>
            <person name="Zhang G."/>
        </authorList>
    </citation>
    <scope>NUCLEOTIDE SEQUENCE [LARGE SCALE GENOMIC DNA]</scope>
    <source>
        <strain evidence="2">686</strain>
    </source>
</reference>
<name>A0A7D7R0J6_9ACTN</name>
<organism evidence="1 2">
    <name type="scientific">Gordonia jinghuaiqii</name>
    <dbReference type="NCBI Taxonomy" id="2758710"/>
    <lineage>
        <taxon>Bacteria</taxon>
        <taxon>Bacillati</taxon>
        <taxon>Actinomycetota</taxon>
        <taxon>Actinomycetes</taxon>
        <taxon>Mycobacteriales</taxon>
        <taxon>Gordoniaceae</taxon>
        <taxon>Gordonia</taxon>
    </lineage>
</organism>
<gene>
    <name evidence="1" type="ORF">H1R19_15205</name>
</gene>
<protein>
    <submittedName>
        <fullName evidence="1">Uncharacterized protein</fullName>
    </submittedName>
</protein>
<keyword evidence="2" id="KW-1185">Reference proteome</keyword>
<sequence length="196" mass="22090">MTYAIRACDLALSAAVDPMPGSRPDFADKLYKWEKVSAWLRSYLTAGIEHMMLWSDLVAPYEFDGSHVNRVRFRPYLLMGRAGIESGAHAVWLLADVDDPRDCVRRHLRLMYKDFEYQLKAHEAGGLGTDGVRARMQTTVDRATELGVGESPKNKPPGYEKLVREAAKTVSGDPDRWSFLWNAASGAGHGQNWYRN</sequence>